<dbReference type="PANTHER" id="PTHR37185">
    <property type="entry name" value="MEMBRANE PROTEIN"/>
    <property type="match status" value="1"/>
</dbReference>
<gene>
    <name evidence="1" type="ORF">F3Y22_tig00116967pilonHSYRG00024</name>
</gene>
<dbReference type="Proteomes" id="UP000436088">
    <property type="component" value="Unassembled WGS sequence"/>
</dbReference>
<keyword evidence="2" id="KW-1185">Reference proteome</keyword>
<sequence length="213" mass="24365">MTINFNLLKIQHQLLHFRISQTTLPRPLPSFHLFTRLPFQSYPLSFPRTAQCFKISSISKVEPSVYFSEDEEREGPDDGSITEFEDLAPNGVVYRKTLRLVECSMFAAVTGLVYFLSNSLAIENYFGCFFSLPIVISSMRWGVACGRKQLACRNGYVIVCLVWSCKSHKLSAYAWNNRFTMGALWRSGADWEVSISLLKRWFGGLCLDNIFLD</sequence>
<dbReference type="EMBL" id="VEPZ02001740">
    <property type="protein sequence ID" value="KAE8658879.1"/>
    <property type="molecule type" value="Genomic_DNA"/>
</dbReference>
<proteinExistence type="predicted"/>
<evidence type="ECO:0000313" key="2">
    <source>
        <dbReference type="Proteomes" id="UP000436088"/>
    </source>
</evidence>
<organism evidence="1 2">
    <name type="scientific">Hibiscus syriacus</name>
    <name type="common">Rose of Sharon</name>
    <dbReference type="NCBI Taxonomy" id="106335"/>
    <lineage>
        <taxon>Eukaryota</taxon>
        <taxon>Viridiplantae</taxon>
        <taxon>Streptophyta</taxon>
        <taxon>Embryophyta</taxon>
        <taxon>Tracheophyta</taxon>
        <taxon>Spermatophyta</taxon>
        <taxon>Magnoliopsida</taxon>
        <taxon>eudicotyledons</taxon>
        <taxon>Gunneridae</taxon>
        <taxon>Pentapetalae</taxon>
        <taxon>rosids</taxon>
        <taxon>malvids</taxon>
        <taxon>Malvales</taxon>
        <taxon>Malvaceae</taxon>
        <taxon>Malvoideae</taxon>
        <taxon>Hibiscus</taxon>
    </lineage>
</organism>
<comment type="caution">
    <text evidence="1">The sequence shown here is derived from an EMBL/GenBank/DDBJ whole genome shotgun (WGS) entry which is preliminary data.</text>
</comment>
<dbReference type="AlphaFoldDB" id="A0A6A2XK81"/>
<name>A0A6A2XK81_HIBSY</name>
<reference evidence="1" key="1">
    <citation type="submission" date="2019-09" db="EMBL/GenBank/DDBJ databases">
        <title>Draft genome information of white flower Hibiscus syriacus.</title>
        <authorList>
            <person name="Kim Y.-M."/>
        </authorList>
    </citation>
    <scope>NUCLEOTIDE SEQUENCE [LARGE SCALE GENOMIC DNA]</scope>
    <source>
        <strain evidence="1">YM2019G1</strain>
    </source>
</reference>
<protein>
    <submittedName>
        <fullName evidence="1">Uncharacterized protein</fullName>
    </submittedName>
</protein>
<evidence type="ECO:0000313" key="1">
    <source>
        <dbReference type="EMBL" id="KAE8658879.1"/>
    </source>
</evidence>
<accession>A0A6A2XK81</accession>
<dbReference type="PANTHER" id="PTHR37185:SF3">
    <property type="entry name" value="MEMBRANE PROTEIN"/>
    <property type="match status" value="1"/>
</dbReference>